<reference evidence="1 2" key="1">
    <citation type="submission" date="2023-07" db="EMBL/GenBank/DDBJ databases">
        <title>Sequencing the genomes of 1000 actinobacteria strains.</title>
        <authorList>
            <person name="Klenk H.-P."/>
        </authorList>
    </citation>
    <scope>NUCLEOTIDE SEQUENCE [LARGE SCALE GENOMIC DNA]</scope>
    <source>
        <strain evidence="1 2">DSM 46740</strain>
    </source>
</reference>
<gene>
    <name evidence="1" type="ORF">J2853_009697</name>
</gene>
<accession>A0ABT9QVG6</accession>
<organism evidence="1 2">
    <name type="scientific">Streptosporangium lutulentum</name>
    <dbReference type="NCBI Taxonomy" id="1461250"/>
    <lineage>
        <taxon>Bacteria</taxon>
        <taxon>Bacillati</taxon>
        <taxon>Actinomycetota</taxon>
        <taxon>Actinomycetes</taxon>
        <taxon>Streptosporangiales</taxon>
        <taxon>Streptosporangiaceae</taxon>
        <taxon>Streptosporangium</taxon>
    </lineage>
</organism>
<evidence type="ECO:0008006" key="3">
    <source>
        <dbReference type="Google" id="ProtNLM"/>
    </source>
</evidence>
<evidence type="ECO:0000313" key="2">
    <source>
        <dbReference type="Proteomes" id="UP001225356"/>
    </source>
</evidence>
<comment type="caution">
    <text evidence="1">The sequence shown here is derived from an EMBL/GenBank/DDBJ whole genome shotgun (WGS) entry which is preliminary data.</text>
</comment>
<name>A0ABT9QVG6_9ACTN</name>
<keyword evidence="2" id="KW-1185">Reference proteome</keyword>
<proteinExistence type="predicted"/>
<evidence type="ECO:0000313" key="1">
    <source>
        <dbReference type="EMBL" id="MDP9850401.1"/>
    </source>
</evidence>
<protein>
    <recommendedName>
        <fullName evidence="3">Mycothiol maleylpyruvate isomerase N-terminal domain-containing protein</fullName>
    </recommendedName>
</protein>
<dbReference type="Proteomes" id="UP001225356">
    <property type="component" value="Unassembled WGS sequence"/>
</dbReference>
<dbReference type="EMBL" id="JAUSQU010000003">
    <property type="protein sequence ID" value="MDP9850401.1"/>
    <property type="molecule type" value="Genomic_DNA"/>
</dbReference>
<sequence>MTRDERMRLAMMLAVQVDMTRHDPRLPDPLLSWSEGDVIAHLLEALAALVSNEPLGELAAEQAAELRTRIGILPGHDPERMATAMLDALGRRLGMETEGRGGTG</sequence>
<dbReference type="RefSeq" id="WP_307569405.1">
    <property type="nucleotide sequence ID" value="NZ_JAUSQU010000003.1"/>
</dbReference>